<proteinExistence type="predicted"/>
<name>A0AB38F905_RHOWR</name>
<reference evidence="1 2" key="1">
    <citation type="submission" date="2018-06" db="EMBL/GenBank/DDBJ databases">
        <authorList>
            <consortium name="Pathogen Informatics"/>
            <person name="Doyle S."/>
        </authorList>
    </citation>
    <scope>NUCLEOTIDE SEQUENCE [LARGE SCALE GENOMIC DNA]</scope>
    <source>
        <strain evidence="1 2">NCTC13229</strain>
    </source>
</reference>
<organism evidence="1 2">
    <name type="scientific">Rhodococcus wratislaviensis</name>
    <name type="common">Tsukamurella wratislaviensis</name>
    <dbReference type="NCBI Taxonomy" id="44752"/>
    <lineage>
        <taxon>Bacteria</taxon>
        <taxon>Bacillati</taxon>
        <taxon>Actinomycetota</taxon>
        <taxon>Actinomycetes</taxon>
        <taxon>Mycobacteriales</taxon>
        <taxon>Nocardiaceae</taxon>
        <taxon>Rhodococcus</taxon>
    </lineage>
</organism>
<dbReference type="AlphaFoldDB" id="A0AB38F905"/>
<evidence type="ECO:0000313" key="1">
    <source>
        <dbReference type="EMBL" id="SPZ37900.1"/>
    </source>
</evidence>
<dbReference type="Proteomes" id="UP000251211">
    <property type="component" value="Unassembled WGS sequence"/>
</dbReference>
<protein>
    <submittedName>
        <fullName evidence="1">Uncharacterized protein</fullName>
    </submittedName>
</protein>
<sequence>MAATWAGVGVALPADHEPFGDGFRFVDSSLGDGGLVDAAGGLGDVGQGHDGGAGELFAGCVVVDVEEGLVSPDGGEHGQAGLDVDADVAGVYGQGERFGRGKSGAEAAVDEQGPHVAERDVLGDEFFDVDAAVAQGAAVLVGFGDVAGERDHTFQSADEISRYFVTWSVDKVGCSCLNGHGSPCVSVRRPAARSVVVAGRARSVSVL</sequence>
<comment type="caution">
    <text evidence="1">The sequence shown here is derived from an EMBL/GenBank/DDBJ whole genome shotgun (WGS) entry which is preliminary data.</text>
</comment>
<dbReference type="EMBL" id="UAUI01000002">
    <property type="protein sequence ID" value="SPZ37900.1"/>
    <property type="molecule type" value="Genomic_DNA"/>
</dbReference>
<gene>
    <name evidence="1" type="ORF">NCTC13229_01363</name>
</gene>
<evidence type="ECO:0000313" key="2">
    <source>
        <dbReference type="Proteomes" id="UP000251211"/>
    </source>
</evidence>
<accession>A0AB38F905</accession>